<dbReference type="Proteomes" id="UP000290243">
    <property type="component" value="Chromosome"/>
</dbReference>
<dbReference type="RefSeq" id="WP_129646151.1">
    <property type="nucleotide sequence ID" value="NZ_LR215037.1"/>
</dbReference>
<dbReference type="EMBL" id="LR215037">
    <property type="protein sequence ID" value="VEU75226.1"/>
    <property type="molecule type" value="Genomic_DNA"/>
</dbReference>
<protein>
    <submittedName>
        <fullName evidence="1">Uncharacterized protein</fullName>
    </submittedName>
</protein>
<gene>
    <name evidence="1" type="ORF">NCTC10168_00142</name>
</gene>
<accession>A0A449B3R7</accession>
<organism evidence="1 2">
    <name type="scientific">Mycoplasmopsis maculosa</name>
    <dbReference type="NCBI Taxonomy" id="114885"/>
    <lineage>
        <taxon>Bacteria</taxon>
        <taxon>Bacillati</taxon>
        <taxon>Mycoplasmatota</taxon>
        <taxon>Mycoplasmoidales</taxon>
        <taxon>Metamycoplasmataceae</taxon>
        <taxon>Mycoplasmopsis</taxon>
    </lineage>
</organism>
<sequence length="174" mass="20954">MKAYKTIDSKMLEDLENRVYVLYDKWKNYFNSTEFIKNVNVIKEGDNKGICVLTLKDVFIHSLRLQKSRKYRNIKNSSAVNKIILKELDKTKFHIKKIEDYATIEQKIPVFEKYFNMLINKNDIPDYVSVGNNSWLKHIFKYSYIWIDNNKVYVLGLIVFDSWFRLYKHIYGKN</sequence>
<evidence type="ECO:0000313" key="1">
    <source>
        <dbReference type="EMBL" id="VEU75226.1"/>
    </source>
</evidence>
<dbReference type="KEGG" id="mmau:NCTC10168_00142"/>
<reference evidence="1 2" key="1">
    <citation type="submission" date="2019-01" db="EMBL/GenBank/DDBJ databases">
        <authorList>
            <consortium name="Pathogen Informatics"/>
        </authorList>
    </citation>
    <scope>NUCLEOTIDE SEQUENCE [LARGE SCALE GENOMIC DNA]</scope>
    <source>
        <strain evidence="1 2">NCTC10168</strain>
    </source>
</reference>
<proteinExistence type="predicted"/>
<name>A0A449B3R7_9BACT</name>
<dbReference type="AlphaFoldDB" id="A0A449B3R7"/>
<evidence type="ECO:0000313" key="2">
    <source>
        <dbReference type="Proteomes" id="UP000290243"/>
    </source>
</evidence>
<keyword evidence="2" id="KW-1185">Reference proteome</keyword>